<evidence type="ECO:0000313" key="3">
    <source>
        <dbReference type="Proteomes" id="UP000722485"/>
    </source>
</evidence>
<feature type="compositionally biased region" description="Low complexity" evidence="1">
    <location>
        <begin position="287"/>
        <end position="309"/>
    </location>
</feature>
<dbReference type="OrthoDB" id="3886018at2759"/>
<name>A0A9P5LCG8_9HYPO</name>
<feature type="compositionally biased region" description="Low complexity" evidence="1">
    <location>
        <begin position="105"/>
        <end position="145"/>
    </location>
</feature>
<dbReference type="EMBL" id="JAANBB010000012">
    <property type="protein sequence ID" value="KAF7556396.1"/>
    <property type="molecule type" value="Genomic_DNA"/>
</dbReference>
<feature type="compositionally biased region" description="Low complexity" evidence="1">
    <location>
        <begin position="435"/>
        <end position="474"/>
    </location>
</feature>
<evidence type="ECO:0000313" key="2">
    <source>
        <dbReference type="EMBL" id="KAF7556396.1"/>
    </source>
</evidence>
<comment type="caution">
    <text evidence="2">The sequence shown here is derived from an EMBL/GenBank/DDBJ whole genome shotgun (WGS) entry which is preliminary data.</text>
</comment>
<reference evidence="2" key="1">
    <citation type="submission" date="2020-03" db="EMBL/GenBank/DDBJ databases">
        <title>Draft Genome Sequence of Cylindrodendrum hubeiense.</title>
        <authorList>
            <person name="Buettner E."/>
            <person name="Kellner H."/>
        </authorList>
    </citation>
    <scope>NUCLEOTIDE SEQUENCE</scope>
    <source>
        <strain evidence="2">IHI 201604</strain>
    </source>
</reference>
<organism evidence="2 3">
    <name type="scientific">Cylindrodendrum hubeiense</name>
    <dbReference type="NCBI Taxonomy" id="595255"/>
    <lineage>
        <taxon>Eukaryota</taxon>
        <taxon>Fungi</taxon>
        <taxon>Dikarya</taxon>
        <taxon>Ascomycota</taxon>
        <taxon>Pezizomycotina</taxon>
        <taxon>Sordariomycetes</taxon>
        <taxon>Hypocreomycetidae</taxon>
        <taxon>Hypocreales</taxon>
        <taxon>Nectriaceae</taxon>
        <taxon>Cylindrodendrum</taxon>
    </lineage>
</organism>
<feature type="compositionally biased region" description="Acidic residues" evidence="1">
    <location>
        <begin position="260"/>
        <end position="286"/>
    </location>
</feature>
<gene>
    <name evidence="2" type="ORF">G7Z17_g1453</name>
</gene>
<dbReference type="InterPro" id="IPR029167">
    <property type="entry name" value="Mug117"/>
</dbReference>
<dbReference type="Pfam" id="PF15474">
    <property type="entry name" value="MU117"/>
    <property type="match status" value="1"/>
</dbReference>
<evidence type="ECO:0000256" key="1">
    <source>
        <dbReference type="SAM" id="MobiDB-lite"/>
    </source>
</evidence>
<feature type="region of interest" description="Disordered" evidence="1">
    <location>
        <begin position="410"/>
        <end position="476"/>
    </location>
</feature>
<feature type="compositionally biased region" description="Polar residues" evidence="1">
    <location>
        <begin position="410"/>
        <end position="434"/>
    </location>
</feature>
<dbReference type="AlphaFoldDB" id="A0A9P5LCG8"/>
<protein>
    <submittedName>
        <fullName evidence="2">Uncharacterized protein</fullName>
    </submittedName>
</protein>
<feature type="region of interest" description="Disordered" evidence="1">
    <location>
        <begin position="254"/>
        <end position="309"/>
    </location>
</feature>
<proteinExistence type="predicted"/>
<dbReference type="Proteomes" id="UP000722485">
    <property type="component" value="Unassembled WGS sequence"/>
</dbReference>
<accession>A0A9P5LCG8</accession>
<feature type="region of interest" description="Disordered" evidence="1">
    <location>
        <begin position="50"/>
        <end position="145"/>
    </location>
</feature>
<keyword evidence="3" id="KW-1185">Reference proteome</keyword>
<sequence>MTAHYEPIPGVDIIKIRRRRLSSLIPLPLSSLIPPPLRSSRLRRLNFSIPPPPKFLIPHPGSLRPPPLRSSRPQRPSSPRPPPLSSLRPTPGLPDDDHHSRCLETTTTQIPETTTTAQVPETTTESSISAPTSDSTSLPASTTLTTAVEDPATVTVTNGPTTTALVPATQTQEAKDAVSSAYALMAVYVNNPTQDNAQKAKDETDNALALVTGVGAAVSGFGALIGSIGSAATSLAGAVSTPGAATAAAVSAAMSQVKEDLDDSDEDEDDNNSTEEEEPSSTEEEASSTTAEESSTTEASTTETTTTASTELAAPTFAYDYVTEAAGGSDAIVSALAAGEVPALACMSEFVLPITACAMRNGGGLDGSTTTTGTPTESTTAISTETTTAISTETTTAVSTESTVGTPIESTTVTSIGTPSTFVTSTRSSQELSDTTPSESATEISTETTTDSQTVPSTTPGTTTLESTTETTSEAPERTYYPCVNHGGPNVATPYCQCSTTTAGQTFFATATLIDGQCADYTSFPSEIPTVITTAAEAPVTQAPVAEPVTLTEDGTVLVYPSRTYEYGEVYTGIKVTITRGVGTPVTVSTPVPTETSANNKGSSQCGSIDDACVRAYEQFEDDTIYTEFTSRYSRIKSGFIIVATFGQAGCVAEFDCDDFGIGMSGKLIKEA</sequence>